<sequence length="401" mass="44376">MPRVHNPERTTIGILLPIASFGGVEKVAYAFAKVLKDNGYELHLFIFGEPTYRGVPDAEGVFESINFLAAEYNLWGGPHVYQGHEILLGSDPEAQSDLILGLLCGLDVIVNCQVAPANAVLAELRRRGAKIVGYWHVMDKNNVRRDVGHPYIALAFEHVYHLMLTCSESLCFWLHSMGVPQQKLMHIPNAPSYSLAPQAVEEICAQRKGRIRKALSVIFLGRFDRQKGIERIHDAVRESFHRQLPIKWRIIGSEVIESGLQISWSARFEAIGVKVEEPLYDSDLITRAISEADIMILPSRWEGAPLSIIDAQRLGCVPVVTDVGAVGELIDDEVDGVLISEGSDKAVAEQLIHVLMELVDDPSKLSALSSAACTRVSEISWSSSVSSFVEVMQKWFPGPDD</sequence>
<dbReference type="Gene3D" id="3.40.50.2000">
    <property type="entry name" value="Glycogen Phosphorylase B"/>
    <property type="match status" value="2"/>
</dbReference>
<evidence type="ECO:0000259" key="1">
    <source>
        <dbReference type="Pfam" id="PF13439"/>
    </source>
</evidence>
<evidence type="ECO:0000313" key="2">
    <source>
        <dbReference type="EMBL" id="GEP07698.1"/>
    </source>
</evidence>
<dbReference type="AlphaFoldDB" id="A0A512JCM1"/>
<dbReference type="GO" id="GO:0016757">
    <property type="term" value="F:glycosyltransferase activity"/>
    <property type="evidence" value="ECO:0007669"/>
    <property type="project" value="TreeGrafter"/>
</dbReference>
<organism evidence="2 4">
    <name type="scientific">Methylobacterium oxalidis</name>
    <dbReference type="NCBI Taxonomy" id="944322"/>
    <lineage>
        <taxon>Bacteria</taxon>
        <taxon>Pseudomonadati</taxon>
        <taxon>Pseudomonadota</taxon>
        <taxon>Alphaproteobacteria</taxon>
        <taxon>Hyphomicrobiales</taxon>
        <taxon>Methylobacteriaceae</taxon>
        <taxon>Methylobacterium</taxon>
    </lineage>
</organism>
<dbReference type="Pfam" id="PF13439">
    <property type="entry name" value="Glyco_transf_4"/>
    <property type="match status" value="1"/>
</dbReference>
<dbReference type="InterPro" id="IPR028098">
    <property type="entry name" value="Glyco_trans_4-like_N"/>
</dbReference>
<dbReference type="Pfam" id="PF13692">
    <property type="entry name" value="Glyco_trans_1_4"/>
    <property type="match status" value="1"/>
</dbReference>
<dbReference type="EMBL" id="BJZU01000175">
    <property type="protein sequence ID" value="GEP07698.1"/>
    <property type="molecule type" value="Genomic_DNA"/>
</dbReference>
<name>A0A512JCM1_9HYPH</name>
<dbReference type="Proteomes" id="UP000321960">
    <property type="component" value="Unassembled WGS sequence"/>
</dbReference>
<feature type="domain" description="Glycosyltransferase subfamily 4-like N-terminal" evidence="1">
    <location>
        <begin position="21"/>
        <end position="189"/>
    </location>
</feature>
<evidence type="ECO:0000313" key="5">
    <source>
        <dbReference type="Proteomes" id="UP001156856"/>
    </source>
</evidence>
<dbReference type="SUPFAM" id="SSF53756">
    <property type="entry name" value="UDP-Glycosyltransferase/glycogen phosphorylase"/>
    <property type="match status" value="1"/>
</dbReference>
<proteinExistence type="predicted"/>
<reference evidence="3" key="1">
    <citation type="journal article" date="2014" name="Int. J. Syst. Evol. Microbiol.">
        <title>Complete genome of a new Firmicutes species belonging to the dominant human colonic microbiota ('Ruminococcus bicirculans') reveals two chromosomes and a selective capacity to utilize plant glucans.</title>
        <authorList>
            <consortium name="NISC Comparative Sequencing Program"/>
            <person name="Wegmann U."/>
            <person name="Louis P."/>
            <person name="Goesmann A."/>
            <person name="Henrissat B."/>
            <person name="Duncan S.H."/>
            <person name="Flint H.J."/>
        </authorList>
    </citation>
    <scope>NUCLEOTIDE SEQUENCE</scope>
    <source>
        <strain evidence="3">NBRC 107715</strain>
    </source>
</reference>
<dbReference type="Proteomes" id="UP001156856">
    <property type="component" value="Unassembled WGS sequence"/>
</dbReference>
<dbReference type="PANTHER" id="PTHR12526:SF638">
    <property type="entry name" value="SPORE COAT PROTEIN SA"/>
    <property type="match status" value="1"/>
</dbReference>
<reference evidence="2 4" key="3">
    <citation type="submission" date="2019-07" db="EMBL/GenBank/DDBJ databases">
        <title>Whole genome shotgun sequence of Methylobacterium oxalidis NBRC 107715.</title>
        <authorList>
            <person name="Hosoyama A."/>
            <person name="Uohara A."/>
            <person name="Ohji S."/>
            <person name="Ichikawa N."/>
        </authorList>
    </citation>
    <scope>NUCLEOTIDE SEQUENCE [LARGE SCALE GENOMIC DNA]</scope>
    <source>
        <strain evidence="2 4">NBRC 107715</strain>
    </source>
</reference>
<evidence type="ECO:0000313" key="4">
    <source>
        <dbReference type="Proteomes" id="UP000321960"/>
    </source>
</evidence>
<gene>
    <name evidence="3" type="ORF">GCM10007888_48860</name>
    <name evidence="2" type="ORF">MOX02_57360</name>
</gene>
<keyword evidence="5" id="KW-1185">Reference proteome</keyword>
<comment type="caution">
    <text evidence="2">The sequence shown here is derived from an EMBL/GenBank/DDBJ whole genome shotgun (WGS) entry which is preliminary data.</text>
</comment>
<reference evidence="3" key="4">
    <citation type="submission" date="2023-01" db="EMBL/GenBank/DDBJ databases">
        <title>Draft genome sequence of Methylobacterium oxalidis strain NBRC 107715.</title>
        <authorList>
            <person name="Sun Q."/>
            <person name="Mori K."/>
        </authorList>
    </citation>
    <scope>NUCLEOTIDE SEQUENCE</scope>
    <source>
        <strain evidence="3">NBRC 107715</strain>
    </source>
</reference>
<accession>A0A512JCM1</accession>
<dbReference type="PANTHER" id="PTHR12526">
    <property type="entry name" value="GLYCOSYLTRANSFERASE"/>
    <property type="match status" value="1"/>
</dbReference>
<dbReference type="CDD" id="cd03801">
    <property type="entry name" value="GT4_PimA-like"/>
    <property type="match status" value="1"/>
</dbReference>
<dbReference type="EMBL" id="BSPK01000106">
    <property type="protein sequence ID" value="GLS66503.1"/>
    <property type="molecule type" value="Genomic_DNA"/>
</dbReference>
<protein>
    <recommendedName>
        <fullName evidence="1">Glycosyltransferase subfamily 4-like N-terminal domain-containing protein</fullName>
    </recommendedName>
</protein>
<evidence type="ECO:0000313" key="3">
    <source>
        <dbReference type="EMBL" id="GLS66503.1"/>
    </source>
</evidence>
<reference evidence="5" key="2">
    <citation type="journal article" date="2019" name="Int. J. Syst. Evol. Microbiol.">
        <title>The Global Catalogue of Microorganisms (GCM) 10K type strain sequencing project: providing services to taxonomists for standard genome sequencing and annotation.</title>
        <authorList>
            <consortium name="The Broad Institute Genomics Platform"/>
            <consortium name="The Broad Institute Genome Sequencing Center for Infectious Disease"/>
            <person name="Wu L."/>
            <person name="Ma J."/>
        </authorList>
    </citation>
    <scope>NUCLEOTIDE SEQUENCE [LARGE SCALE GENOMIC DNA]</scope>
    <source>
        <strain evidence="5">NBRC 107715</strain>
    </source>
</reference>